<comment type="caution">
    <text evidence="3">The sequence shown here is derived from an EMBL/GenBank/DDBJ whole genome shotgun (WGS) entry which is preliminary data.</text>
</comment>
<name>A0A0V0R2Z6_PSEPJ</name>
<reference evidence="3 4" key="1">
    <citation type="journal article" date="2015" name="Sci. Rep.">
        <title>Genome of the facultative scuticociliatosis pathogen Pseudocohnilembus persalinus provides insight into its virulence through horizontal gene transfer.</title>
        <authorList>
            <person name="Xiong J."/>
            <person name="Wang G."/>
            <person name="Cheng J."/>
            <person name="Tian M."/>
            <person name="Pan X."/>
            <person name="Warren A."/>
            <person name="Jiang C."/>
            <person name="Yuan D."/>
            <person name="Miao W."/>
        </authorList>
    </citation>
    <scope>NUCLEOTIDE SEQUENCE [LARGE SCALE GENOMIC DNA]</scope>
    <source>
        <strain evidence="3">36N120E</strain>
    </source>
</reference>
<dbReference type="EMBL" id="LDAU01000057">
    <property type="protein sequence ID" value="KRX08886.1"/>
    <property type="molecule type" value="Genomic_DNA"/>
</dbReference>
<feature type="coiled-coil region" evidence="1">
    <location>
        <begin position="44"/>
        <end position="71"/>
    </location>
</feature>
<dbReference type="AlphaFoldDB" id="A0A0V0R2Z6"/>
<dbReference type="Proteomes" id="UP000054937">
    <property type="component" value="Unassembled WGS sequence"/>
</dbReference>
<sequence>MNPMFIAQQKRKGDKKYQLYKFQKQIQEHKQKIENQIKVQKQVNDSKITQINALQDNLKRQQNQNKEQGDQFDNNLHNKVQFVQQCYGQNYNIYNNENNKENINLSQDKQNIQQQNQNTISHDNLESKKIKIQKNTKKKKIEDKQLQQKEEVNKWKKQKFIFGFNNSYNINQKEKKLSLNEILFGNQLKEKTFINNNYENNEILANEKQGQKVYKSPKQAQTMKEILANLKLKSQQCKKDEKQPQQSQQYNNNNNDYNNSIMDINNNYLDQKIQLKKQDSVDFGSQRQKYFINVRNGSQKGLNYGINNINQNYQNNSKKNNQQESFILYSQRRQNRQNFQHKTLETRTSSEVFKDSDIQQNLGQVDGWGIQDDYEQDQIWENF</sequence>
<gene>
    <name evidence="3" type="ORF">PPERSA_08990</name>
</gene>
<evidence type="ECO:0000313" key="4">
    <source>
        <dbReference type="Proteomes" id="UP000054937"/>
    </source>
</evidence>
<dbReference type="InParanoid" id="A0A0V0R2Z6"/>
<feature type="coiled-coil region" evidence="1">
    <location>
        <begin position="95"/>
        <end position="158"/>
    </location>
</feature>
<feature type="region of interest" description="Disordered" evidence="2">
    <location>
        <begin position="234"/>
        <end position="262"/>
    </location>
</feature>
<feature type="compositionally biased region" description="Low complexity" evidence="2">
    <location>
        <begin position="245"/>
        <end position="262"/>
    </location>
</feature>
<protein>
    <submittedName>
        <fullName evidence="3">Uncharacterized protein</fullName>
    </submittedName>
</protein>
<proteinExistence type="predicted"/>
<evidence type="ECO:0000256" key="1">
    <source>
        <dbReference type="SAM" id="Coils"/>
    </source>
</evidence>
<keyword evidence="4" id="KW-1185">Reference proteome</keyword>
<evidence type="ECO:0000313" key="3">
    <source>
        <dbReference type="EMBL" id="KRX08886.1"/>
    </source>
</evidence>
<organism evidence="3 4">
    <name type="scientific">Pseudocohnilembus persalinus</name>
    <name type="common">Ciliate</name>
    <dbReference type="NCBI Taxonomy" id="266149"/>
    <lineage>
        <taxon>Eukaryota</taxon>
        <taxon>Sar</taxon>
        <taxon>Alveolata</taxon>
        <taxon>Ciliophora</taxon>
        <taxon>Intramacronucleata</taxon>
        <taxon>Oligohymenophorea</taxon>
        <taxon>Scuticociliatia</taxon>
        <taxon>Philasterida</taxon>
        <taxon>Pseudocohnilembidae</taxon>
        <taxon>Pseudocohnilembus</taxon>
    </lineage>
</organism>
<keyword evidence="1" id="KW-0175">Coiled coil</keyword>
<accession>A0A0V0R2Z6</accession>
<evidence type="ECO:0000256" key="2">
    <source>
        <dbReference type="SAM" id="MobiDB-lite"/>
    </source>
</evidence>